<gene>
    <name evidence="1" type="ORF">SAMN05444158_2168</name>
</gene>
<protein>
    <submittedName>
        <fullName evidence="1">Uncharacterized protein</fullName>
    </submittedName>
</protein>
<keyword evidence="2" id="KW-1185">Reference proteome</keyword>
<proteinExistence type="predicted"/>
<sequence length="67" mass="7390">MRLSDNDMNQRAETCVTSAGVIVYVPWVELSDQPHVDFMKPPIVNYGVSSNGVAPAELSERKPKCPD</sequence>
<reference evidence="2" key="1">
    <citation type="submission" date="2016-10" db="EMBL/GenBank/DDBJ databases">
        <authorList>
            <person name="Varghese N."/>
            <person name="Submissions S."/>
        </authorList>
    </citation>
    <scope>NUCLEOTIDE SEQUENCE [LARGE SCALE GENOMIC DNA]</scope>
    <source>
        <strain evidence="2">GAS369</strain>
    </source>
</reference>
<accession>A0A1H1SHP8</accession>
<evidence type="ECO:0000313" key="2">
    <source>
        <dbReference type="Proteomes" id="UP000243904"/>
    </source>
</evidence>
<organism evidence="1 2">
    <name type="scientific">Bradyrhizobium canariense</name>
    <dbReference type="NCBI Taxonomy" id="255045"/>
    <lineage>
        <taxon>Bacteria</taxon>
        <taxon>Pseudomonadati</taxon>
        <taxon>Pseudomonadota</taxon>
        <taxon>Alphaproteobacteria</taxon>
        <taxon>Hyphomicrobiales</taxon>
        <taxon>Nitrobacteraceae</taxon>
        <taxon>Bradyrhizobium</taxon>
    </lineage>
</organism>
<evidence type="ECO:0000313" key="1">
    <source>
        <dbReference type="EMBL" id="SDS47393.1"/>
    </source>
</evidence>
<dbReference type="Proteomes" id="UP000243904">
    <property type="component" value="Chromosome I"/>
</dbReference>
<dbReference type="EMBL" id="LT629750">
    <property type="protein sequence ID" value="SDS47393.1"/>
    <property type="molecule type" value="Genomic_DNA"/>
</dbReference>
<name>A0A1H1SHP8_9BRAD</name>
<dbReference type="AlphaFoldDB" id="A0A1H1SHP8"/>